<accession>A0ABT3Y4T3</accession>
<dbReference type="RefSeq" id="WP_267281624.1">
    <property type="nucleotide sequence ID" value="NZ_JAOVZV010000014.1"/>
</dbReference>
<reference evidence="1" key="1">
    <citation type="submission" date="2022-10" db="EMBL/GenBank/DDBJ databases">
        <title>Chryseobacterium sp. nov., a novel bacterial species.</title>
        <authorList>
            <person name="Cao Y."/>
        </authorList>
    </citation>
    <scope>NUCLEOTIDE SEQUENCE</scope>
    <source>
        <strain evidence="1">KC 927</strain>
    </source>
</reference>
<keyword evidence="2" id="KW-1185">Reference proteome</keyword>
<comment type="caution">
    <text evidence="1">The sequence shown here is derived from an EMBL/GenBank/DDBJ whole genome shotgun (WGS) entry which is preliminary data.</text>
</comment>
<evidence type="ECO:0000313" key="1">
    <source>
        <dbReference type="EMBL" id="MCX8533104.1"/>
    </source>
</evidence>
<sequence>MNLENTNIPITIWCVLSPEQLSLVEELASVGKAANIIADAIGANKRLFLRDFRTKGTPIFESYYRGVILAQAVVQKSVLENAKKGNLTAVQQMNKIWDEQKLEELKNEIFNNGD</sequence>
<dbReference type="EMBL" id="JAOVZV010000014">
    <property type="protein sequence ID" value="MCX8533104.1"/>
    <property type="molecule type" value="Genomic_DNA"/>
</dbReference>
<organism evidence="1 2">
    <name type="scientific">Chryseobacterium luquanense</name>
    <dbReference type="NCBI Taxonomy" id="2983766"/>
    <lineage>
        <taxon>Bacteria</taxon>
        <taxon>Pseudomonadati</taxon>
        <taxon>Bacteroidota</taxon>
        <taxon>Flavobacteriia</taxon>
        <taxon>Flavobacteriales</taxon>
        <taxon>Weeksellaceae</taxon>
        <taxon>Chryseobacterium group</taxon>
        <taxon>Chryseobacterium</taxon>
    </lineage>
</organism>
<protein>
    <submittedName>
        <fullName evidence="1">Uncharacterized protein</fullName>
    </submittedName>
</protein>
<dbReference type="Proteomes" id="UP001070176">
    <property type="component" value="Unassembled WGS sequence"/>
</dbReference>
<gene>
    <name evidence="1" type="ORF">OEA66_12155</name>
</gene>
<evidence type="ECO:0000313" key="2">
    <source>
        <dbReference type="Proteomes" id="UP001070176"/>
    </source>
</evidence>
<proteinExistence type="predicted"/>
<name>A0ABT3Y4T3_9FLAO</name>